<evidence type="ECO:0000313" key="3">
    <source>
        <dbReference type="Proteomes" id="UP000283569"/>
    </source>
</evidence>
<dbReference type="InterPro" id="IPR036047">
    <property type="entry name" value="F-box-like_dom_sf"/>
</dbReference>
<sequence length="515" mass="60034">MGMTATYKDQSHICFVTMFVDFPNEIQCQIIRLLDPIGLISLSQTSQHFRRLINPQSKHLVERLLQLELSNEHGGPTLTFRSRDSNLEPSWQNEAWEPMRWACTSCLRLLSNKCFDNQSLLRLSYRKPLPNSDAARMITTWEPRPHWRPQDRLKRGTDEHSLEKSRRNLYSFAVTKGFMCDVEGDPAEHLDILDVTVLPGFEKLFEKEFRDMVGNERLELFDKIALSIENNDSGKKRYLRKCMECRFRKGFLSHRLVGDGGSQSFPVVPSRRVGFGSDLDRNFPGLLGKLKSEQRFVKSPSGGVYLYTMYMARCSRCERWQEIRSFRLEGHRWGWRHGISEEAESPGKKHDTSFCNKCLADTRGRGQLTEALKKWILVLLDKGLNLYVSQLFHLLNIQYYTPFYHLPQAEAEEWGVLLQQTPKVIPGLTSGLSREDLDLINARRRQWKDLLDRAKQSDAQNPQYQVLDGLYDKWVRRSDAIESKWKWMMSCREEIEDNPELLVDWALNRDGAAFT</sequence>
<organism evidence="2 3">
    <name type="scientific">Gibberella intermedia</name>
    <name type="common">Bulb rot disease fungus</name>
    <name type="synonym">Fusarium proliferatum</name>
    <dbReference type="NCBI Taxonomy" id="948311"/>
    <lineage>
        <taxon>Eukaryota</taxon>
        <taxon>Fungi</taxon>
        <taxon>Dikarya</taxon>
        <taxon>Ascomycota</taxon>
        <taxon>Pezizomycotina</taxon>
        <taxon>Sordariomycetes</taxon>
        <taxon>Hypocreomycetidae</taxon>
        <taxon>Hypocreales</taxon>
        <taxon>Nectriaceae</taxon>
        <taxon>Fusarium</taxon>
        <taxon>Fusarium fujikuroi species complex</taxon>
    </lineage>
</organism>
<dbReference type="Pfam" id="PF00646">
    <property type="entry name" value="F-box"/>
    <property type="match status" value="1"/>
</dbReference>
<dbReference type="CDD" id="cd09917">
    <property type="entry name" value="F-box_SF"/>
    <property type="match status" value="1"/>
</dbReference>
<reference evidence="2 3" key="1">
    <citation type="journal article" date="2018" name="Sci. Rep.">
        <title>Characterisation of pathogen-specific regions and novel effector candidates in Fusarium oxysporum f. sp. cepae.</title>
        <authorList>
            <person name="Armitage A.D."/>
            <person name="Taylor A."/>
            <person name="Sobczyk M.K."/>
            <person name="Baxter L."/>
            <person name="Greenfield B.P."/>
            <person name="Bates H.J."/>
            <person name="Wilson F."/>
            <person name="Jackson A.C."/>
            <person name="Ott S."/>
            <person name="Harrison R.J."/>
            <person name="Clarkson J.P."/>
        </authorList>
    </citation>
    <scope>NUCLEOTIDE SEQUENCE [LARGE SCALE GENOMIC DNA]</scope>
    <source>
        <strain evidence="2 3">Fp_A8</strain>
    </source>
</reference>
<dbReference type="SUPFAM" id="SSF81383">
    <property type="entry name" value="F-box domain"/>
    <property type="match status" value="1"/>
</dbReference>
<dbReference type="EMBL" id="MRDB01000006">
    <property type="protein sequence ID" value="RKL47015.1"/>
    <property type="molecule type" value="Genomic_DNA"/>
</dbReference>
<evidence type="ECO:0000313" key="2">
    <source>
        <dbReference type="EMBL" id="RKL47015.1"/>
    </source>
</evidence>
<comment type="caution">
    <text evidence="2">The sequence shown here is derived from an EMBL/GenBank/DDBJ whole genome shotgun (WGS) entry which is preliminary data.</text>
</comment>
<dbReference type="InterPro" id="IPR001810">
    <property type="entry name" value="F-box_dom"/>
</dbReference>
<name>A0A420TZR7_GIBIN</name>
<proteinExistence type="predicted"/>
<dbReference type="PROSITE" id="PS50181">
    <property type="entry name" value="FBOX"/>
    <property type="match status" value="1"/>
</dbReference>
<protein>
    <recommendedName>
        <fullName evidence="1">F-box domain-containing protein</fullName>
    </recommendedName>
</protein>
<dbReference type="AlphaFoldDB" id="A0A420TZR7"/>
<feature type="domain" description="F-box" evidence="1">
    <location>
        <begin position="16"/>
        <end position="64"/>
    </location>
</feature>
<evidence type="ECO:0000259" key="1">
    <source>
        <dbReference type="PROSITE" id="PS50181"/>
    </source>
</evidence>
<dbReference type="Proteomes" id="UP000283569">
    <property type="component" value="Unassembled WGS sequence"/>
</dbReference>
<gene>
    <name evidence="2" type="ORF">BFJ72_g2752</name>
</gene>
<accession>A0A420TZR7</accession>